<evidence type="ECO:0008006" key="4">
    <source>
        <dbReference type="Google" id="ProtNLM"/>
    </source>
</evidence>
<keyword evidence="3" id="KW-1185">Reference proteome</keyword>
<keyword evidence="1" id="KW-0812">Transmembrane</keyword>
<evidence type="ECO:0000313" key="3">
    <source>
        <dbReference type="Proteomes" id="UP000830454"/>
    </source>
</evidence>
<feature type="transmembrane region" description="Helical" evidence="1">
    <location>
        <begin position="50"/>
        <end position="70"/>
    </location>
</feature>
<reference evidence="2" key="1">
    <citation type="submission" date="2021-12" db="EMBL/GenBank/DDBJ databases">
        <authorList>
            <person name="Cha I.-T."/>
            <person name="Lee K.-E."/>
            <person name="Park S.-J."/>
        </authorList>
    </citation>
    <scope>NUCLEOTIDE SEQUENCE</scope>
    <source>
        <strain evidence="2">YSM-43</strain>
    </source>
</reference>
<feature type="transmembrane region" description="Helical" evidence="1">
    <location>
        <begin position="118"/>
        <end position="137"/>
    </location>
</feature>
<gene>
    <name evidence="2" type="ORF">LXD69_16610</name>
</gene>
<keyword evidence="1" id="KW-0472">Membrane</keyword>
<keyword evidence="1" id="KW-1133">Transmembrane helix</keyword>
<dbReference type="EMBL" id="CP090145">
    <property type="protein sequence ID" value="UOX33643.1"/>
    <property type="molecule type" value="Genomic_DNA"/>
</dbReference>
<dbReference type="Proteomes" id="UP000830454">
    <property type="component" value="Chromosome"/>
</dbReference>
<organism evidence="2 3">
    <name type="scientific">Flavobacterium sediminilitoris</name>
    <dbReference type="NCBI Taxonomy" id="2024526"/>
    <lineage>
        <taxon>Bacteria</taxon>
        <taxon>Pseudomonadati</taxon>
        <taxon>Bacteroidota</taxon>
        <taxon>Flavobacteriia</taxon>
        <taxon>Flavobacteriales</taxon>
        <taxon>Flavobacteriaceae</taxon>
        <taxon>Flavobacterium</taxon>
    </lineage>
</organism>
<proteinExistence type="predicted"/>
<evidence type="ECO:0000256" key="1">
    <source>
        <dbReference type="SAM" id="Phobius"/>
    </source>
</evidence>
<feature type="transmembrane region" description="Helical" evidence="1">
    <location>
        <begin position="12"/>
        <end position="30"/>
    </location>
</feature>
<accession>A0ABY4HLA9</accession>
<protein>
    <recommendedName>
        <fullName evidence="4">DUF4149 domain-containing protein</fullName>
    </recommendedName>
</protein>
<dbReference type="RefSeq" id="WP_246916190.1">
    <property type="nucleotide sequence ID" value="NZ_CP090145.1"/>
</dbReference>
<name>A0ABY4HLA9_9FLAO</name>
<evidence type="ECO:0000313" key="2">
    <source>
        <dbReference type="EMBL" id="UOX33643.1"/>
    </source>
</evidence>
<feature type="transmembrane region" description="Helical" evidence="1">
    <location>
        <begin position="79"/>
        <end position="98"/>
    </location>
</feature>
<reference evidence="2" key="2">
    <citation type="submission" date="2022-04" db="EMBL/GenBank/DDBJ databases">
        <title>Complete Genome Sequence of Flavobacterium sediminilitoris YSM-43, Isolated from a Tidal Sediment.</title>
        <authorList>
            <person name="Lee P.A."/>
        </authorList>
    </citation>
    <scope>NUCLEOTIDE SEQUENCE</scope>
    <source>
        <strain evidence="2">YSM-43</strain>
    </source>
</reference>
<sequence>MIKSTLKFTIAITFIWIGFICSISFMEAWLKFQAPNITTSLGLGIGKLVFGALNKVELFSSFSIIALFIYSNEKPKIKYTLFFTIAFLILIIQTIWLLPNLNERASKIIQGISVPKSQLHFVFIALECIKVICLTLFGKNQLNQLN</sequence>